<keyword evidence="6" id="KW-0479">Metal-binding</keyword>
<name>A0ABR7SZE5_HELCL</name>
<dbReference type="EMBL" id="JACVHF010000001">
    <property type="protein sequence ID" value="MBC9782994.1"/>
    <property type="molecule type" value="Genomic_DNA"/>
</dbReference>
<reference evidence="11 12" key="1">
    <citation type="submission" date="2020-07" db="EMBL/GenBank/DDBJ databases">
        <title>Draft whole-genome sequence of Heliobacterium chlorum DSM 3682, type strain.</title>
        <authorList>
            <person name="Kyndt J.A."/>
            <person name="Meyer T.E."/>
            <person name="Imhoff J.F."/>
        </authorList>
    </citation>
    <scope>NUCLEOTIDE SEQUENCE [LARGE SCALE GENOMIC DNA]</scope>
    <source>
        <strain evidence="11 12">DSM 3682</strain>
    </source>
</reference>
<comment type="catalytic activity">
    <reaction evidence="9 10">
        <text>propanoyl-CoA + phosphate = propanoyl phosphate + CoA</text>
        <dbReference type="Rhea" id="RHEA:28046"/>
        <dbReference type="ChEBI" id="CHEBI:43474"/>
        <dbReference type="ChEBI" id="CHEBI:57287"/>
        <dbReference type="ChEBI" id="CHEBI:57392"/>
        <dbReference type="ChEBI" id="CHEBI:58933"/>
        <dbReference type="EC" id="2.3.1.222"/>
    </reaction>
</comment>
<dbReference type="PANTHER" id="PTHR39453">
    <property type="entry name" value="PHOSPHATE PROPANOYLTRANSFERASE"/>
    <property type="match status" value="1"/>
</dbReference>
<evidence type="ECO:0000313" key="12">
    <source>
        <dbReference type="Proteomes" id="UP000617402"/>
    </source>
</evidence>
<dbReference type="NCBIfam" id="NF011652">
    <property type="entry name" value="PRK15070.1"/>
    <property type="match status" value="1"/>
</dbReference>
<accession>A0ABR7SZE5</accession>
<evidence type="ECO:0000256" key="9">
    <source>
        <dbReference type="ARBA" id="ARBA00047589"/>
    </source>
</evidence>
<comment type="similarity">
    <text evidence="2 10">Belongs to the PduL family.</text>
</comment>
<keyword evidence="12" id="KW-1185">Reference proteome</keyword>
<gene>
    <name evidence="11" type="ORF">H1S01_00545</name>
</gene>
<dbReference type="EC" id="2.3.1.222" evidence="3 10"/>
<comment type="pathway">
    <text evidence="10">Polyol metabolism; 1,2-propanediol degradation.</text>
</comment>
<organism evidence="11 12">
    <name type="scientific">Heliobacterium chlorum</name>
    <dbReference type="NCBI Taxonomy" id="2698"/>
    <lineage>
        <taxon>Bacteria</taxon>
        <taxon>Bacillati</taxon>
        <taxon>Bacillota</taxon>
        <taxon>Clostridia</taxon>
        <taxon>Eubacteriales</taxon>
        <taxon>Heliobacteriaceae</taxon>
        <taxon>Heliobacterium</taxon>
    </lineage>
</organism>
<evidence type="ECO:0000256" key="10">
    <source>
        <dbReference type="PIRNR" id="PIRNR010130"/>
    </source>
</evidence>
<dbReference type="PANTHER" id="PTHR39453:SF1">
    <property type="entry name" value="PHOSPHATE PROPANOYLTRANSFERASE"/>
    <property type="match status" value="1"/>
</dbReference>
<evidence type="ECO:0000256" key="8">
    <source>
        <dbReference type="ARBA" id="ARBA00023315"/>
    </source>
</evidence>
<dbReference type="PIRSF" id="PIRSF010130">
    <property type="entry name" value="PduL"/>
    <property type="match status" value="1"/>
</dbReference>
<keyword evidence="8 10" id="KW-0012">Acyltransferase</keyword>
<dbReference type="RefSeq" id="WP_188038187.1">
    <property type="nucleotide sequence ID" value="NZ_JACVHF010000001.1"/>
</dbReference>
<evidence type="ECO:0000313" key="11">
    <source>
        <dbReference type="EMBL" id="MBC9782994.1"/>
    </source>
</evidence>
<comment type="function">
    <text evidence="10">Involved in 1,2-propanediol (1,2-PD) degradation by catalyzing the conversion of propanoyl-CoA to propanoyl-phosphate.</text>
</comment>
<evidence type="ECO:0000256" key="1">
    <source>
        <dbReference type="ARBA" id="ARBA00001947"/>
    </source>
</evidence>
<proteinExistence type="inferred from homology"/>
<evidence type="ECO:0000256" key="5">
    <source>
        <dbReference type="ARBA" id="ARBA00022679"/>
    </source>
</evidence>
<dbReference type="Pfam" id="PF06130">
    <property type="entry name" value="PTAC"/>
    <property type="match status" value="1"/>
</dbReference>
<keyword evidence="7" id="KW-0862">Zinc</keyword>
<comment type="cofactor">
    <cofactor evidence="1">
        <name>Zn(2+)</name>
        <dbReference type="ChEBI" id="CHEBI:29105"/>
    </cofactor>
</comment>
<sequence>MKYNIPIQVPVGVSNRHIHLSQEDVDTLFGAGYQLTEMKPLCQPGQFACKEVLTVAGVKGVLSNVRVLGPARKQTQVEISRTDSFTLGVQPPVRDSGDLKGTPGCVLIGPKGSVILKEGVILACRHLHMHTKDAEALAVKDKERITVSFGGERGVIFQNVLARVGDAMALEFHLDTDEANACMIKSGDVAYLIGKEEAGIDVKPILEVENPVKVGKTE</sequence>
<dbReference type="Proteomes" id="UP000617402">
    <property type="component" value="Unassembled WGS sequence"/>
</dbReference>
<evidence type="ECO:0000256" key="3">
    <source>
        <dbReference type="ARBA" id="ARBA00012206"/>
    </source>
</evidence>
<evidence type="ECO:0000256" key="6">
    <source>
        <dbReference type="ARBA" id="ARBA00022723"/>
    </source>
</evidence>
<evidence type="ECO:0000256" key="2">
    <source>
        <dbReference type="ARBA" id="ARBA00007342"/>
    </source>
</evidence>
<protein>
    <recommendedName>
        <fullName evidence="4 10">Phosphate propanoyltransferase</fullName>
        <ecNumber evidence="3 10">2.3.1.222</ecNumber>
    </recommendedName>
</protein>
<evidence type="ECO:0000256" key="7">
    <source>
        <dbReference type="ARBA" id="ARBA00022833"/>
    </source>
</evidence>
<evidence type="ECO:0000256" key="4">
    <source>
        <dbReference type="ARBA" id="ARBA00020837"/>
    </source>
</evidence>
<comment type="caution">
    <text evidence="11">The sequence shown here is derived from an EMBL/GenBank/DDBJ whole genome shotgun (WGS) entry which is preliminary data.</text>
</comment>
<keyword evidence="5 10" id="KW-0808">Transferase</keyword>
<dbReference type="InterPro" id="IPR008300">
    <property type="entry name" value="PTAC"/>
</dbReference>